<gene>
    <name evidence="7" type="ORF">SDRG_02133</name>
</gene>
<dbReference type="InterPro" id="IPR013083">
    <property type="entry name" value="Znf_RING/FYVE/PHD"/>
</dbReference>
<proteinExistence type="predicted"/>
<sequence>MDQSFPLRTTFFRGPPLNEDVQKSLVAAAKENAASLVQTAYNENWRYVPPEKDGVQYRKDTSNMLVSCRFLRCATVVKCLPSELSTMVSQPTTDGLRSFLKKFLPRAYVDAIVLHVLTPSANNNDSKTDYMNDNADDSNSVISVKWGVVDIGMGARRDLVVVDLLGETTVPNTPERSPLYMWCVTSTDGNNVGCLSMKESHNLTRTTLTRAGLFWRQTAPDEVEVVFCGSFKSKAAKSAGAAVLLGLGRLSDMVEELRLSYMHFAHHSTWVRDSDRTSCLLCMRNFYTLRRKHHCRMCGEVICSDCSVIKAVDLPVVGANKVRLCKVCCVRAKTSPVTPQTLRSVTSLTSSDFDAERMRSTSSGPLECQLSVSPSALSQSTRSHRSSEPDDASSSSNFDNFSTKGLCGDAIRMSLSRPDEKTKKPEIAEWRRKLDAFEPLIATGTSCESMFALLCDLACETLSCPIAIVCLLETDGDGVRREKLKSTLGLENHALKSEIQIFIDRVMDISPIVVLDAGVDTSTMAVFDRVPVVRFFAGCPIFGRNAQHLGYICVADTRKRTSLGSTCAATMERLATLASATMEERLASKTQTPAATHPLPPSGAHATTVHDGNGGYHTSPHSQAEIRMRDLLLKTLMTQQQIAAANGPYDT</sequence>
<protein>
    <recommendedName>
        <fullName evidence="6">FYVE-type domain-containing protein</fullName>
    </recommendedName>
</protein>
<name>T0R419_SAPDV</name>
<evidence type="ECO:0000256" key="2">
    <source>
        <dbReference type="ARBA" id="ARBA00022771"/>
    </source>
</evidence>
<keyword evidence="8" id="KW-1185">Reference proteome</keyword>
<dbReference type="InParanoid" id="T0R419"/>
<feature type="compositionally biased region" description="Polar residues" evidence="5">
    <location>
        <begin position="360"/>
        <end position="381"/>
    </location>
</feature>
<dbReference type="Pfam" id="PF01363">
    <property type="entry name" value="FYVE"/>
    <property type="match status" value="1"/>
</dbReference>
<evidence type="ECO:0000256" key="1">
    <source>
        <dbReference type="ARBA" id="ARBA00022723"/>
    </source>
</evidence>
<feature type="region of interest" description="Disordered" evidence="5">
    <location>
        <begin position="353"/>
        <end position="400"/>
    </location>
</feature>
<organism evidence="7 8">
    <name type="scientific">Saprolegnia diclina (strain VS20)</name>
    <dbReference type="NCBI Taxonomy" id="1156394"/>
    <lineage>
        <taxon>Eukaryota</taxon>
        <taxon>Sar</taxon>
        <taxon>Stramenopiles</taxon>
        <taxon>Oomycota</taxon>
        <taxon>Saprolegniomycetes</taxon>
        <taxon>Saprolegniales</taxon>
        <taxon>Saprolegniaceae</taxon>
        <taxon>Saprolegnia</taxon>
    </lineage>
</organism>
<dbReference type="OrthoDB" id="5872154at2759"/>
<dbReference type="SUPFAM" id="SSF57903">
    <property type="entry name" value="FYVE/PHD zinc finger"/>
    <property type="match status" value="1"/>
</dbReference>
<reference evidence="7 8" key="1">
    <citation type="submission" date="2012-04" db="EMBL/GenBank/DDBJ databases">
        <title>The Genome Sequence of Saprolegnia declina VS20.</title>
        <authorList>
            <consortium name="The Broad Institute Genome Sequencing Platform"/>
            <person name="Russ C."/>
            <person name="Nusbaum C."/>
            <person name="Tyler B."/>
            <person name="van West P."/>
            <person name="Dieguez-Uribeondo J."/>
            <person name="de Bruijn I."/>
            <person name="Tripathy S."/>
            <person name="Jiang R."/>
            <person name="Young S.K."/>
            <person name="Zeng Q."/>
            <person name="Gargeya S."/>
            <person name="Fitzgerald M."/>
            <person name="Haas B."/>
            <person name="Abouelleil A."/>
            <person name="Alvarado L."/>
            <person name="Arachchi H.M."/>
            <person name="Berlin A."/>
            <person name="Chapman S.B."/>
            <person name="Goldberg J."/>
            <person name="Griggs A."/>
            <person name="Gujja S."/>
            <person name="Hansen M."/>
            <person name="Howarth C."/>
            <person name="Imamovic A."/>
            <person name="Larimer J."/>
            <person name="McCowen C."/>
            <person name="Montmayeur A."/>
            <person name="Murphy C."/>
            <person name="Neiman D."/>
            <person name="Pearson M."/>
            <person name="Priest M."/>
            <person name="Roberts A."/>
            <person name="Saif S."/>
            <person name="Shea T."/>
            <person name="Sisk P."/>
            <person name="Sykes S."/>
            <person name="Wortman J."/>
            <person name="Nusbaum C."/>
            <person name="Birren B."/>
        </authorList>
    </citation>
    <scope>NUCLEOTIDE SEQUENCE [LARGE SCALE GENOMIC DNA]</scope>
    <source>
        <strain evidence="7 8">VS20</strain>
    </source>
</reference>
<dbReference type="Proteomes" id="UP000030762">
    <property type="component" value="Unassembled WGS sequence"/>
</dbReference>
<dbReference type="PANTHER" id="PTHR43102">
    <property type="entry name" value="SLR1143 PROTEIN"/>
    <property type="match status" value="1"/>
</dbReference>
<dbReference type="GO" id="GO:0008270">
    <property type="term" value="F:zinc ion binding"/>
    <property type="evidence" value="ECO:0007669"/>
    <property type="project" value="UniProtKB-KW"/>
</dbReference>
<evidence type="ECO:0000256" key="5">
    <source>
        <dbReference type="SAM" id="MobiDB-lite"/>
    </source>
</evidence>
<evidence type="ECO:0000259" key="6">
    <source>
        <dbReference type="PROSITE" id="PS50178"/>
    </source>
</evidence>
<evidence type="ECO:0000313" key="8">
    <source>
        <dbReference type="Proteomes" id="UP000030762"/>
    </source>
</evidence>
<dbReference type="RefSeq" id="XP_008605924.1">
    <property type="nucleotide sequence ID" value="XM_008607702.1"/>
</dbReference>
<dbReference type="PANTHER" id="PTHR43102:SF2">
    <property type="entry name" value="GAF DOMAIN-CONTAINING PROTEIN"/>
    <property type="match status" value="1"/>
</dbReference>
<dbReference type="EMBL" id="JH767135">
    <property type="protein sequence ID" value="EQC41080.1"/>
    <property type="molecule type" value="Genomic_DNA"/>
</dbReference>
<dbReference type="Gene3D" id="3.30.40.10">
    <property type="entry name" value="Zinc/RING finger domain, C3HC4 (zinc finger)"/>
    <property type="match status" value="1"/>
</dbReference>
<feature type="region of interest" description="Disordered" evidence="5">
    <location>
        <begin position="585"/>
        <end position="621"/>
    </location>
</feature>
<keyword evidence="3" id="KW-0862">Zinc</keyword>
<dbReference type="SUPFAM" id="SSF55781">
    <property type="entry name" value="GAF domain-like"/>
    <property type="match status" value="1"/>
</dbReference>
<dbReference type="GeneID" id="19942860"/>
<evidence type="ECO:0000256" key="3">
    <source>
        <dbReference type="ARBA" id="ARBA00022833"/>
    </source>
</evidence>
<dbReference type="InterPro" id="IPR000306">
    <property type="entry name" value="Znf_FYVE"/>
</dbReference>
<dbReference type="eggNOG" id="KOG1819">
    <property type="taxonomic scope" value="Eukaryota"/>
</dbReference>
<dbReference type="AlphaFoldDB" id="T0R419"/>
<feature type="domain" description="FYVE-type" evidence="6">
    <location>
        <begin position="273"/>
        <end position="333"/>
    </location>
</feature>
<keyword evidence="1" id="KW-0479">Metal-binding</keyword>
<dbReference type="PROSITE" id="PS50178">
    <property type="entry name" value="ZF_FYVE"/>
    <property type="match status" value="1"/>
</dbReference>
<dbReference type="InterPro" id="IPR011011">
    <property type="entry name" value="Znf_FYVE_PHD"/>
</dbReference>
<dbReference type="SMART" id="SM00064">
    <property type="entry name" value="FYVE"/>
    <property type="match status" value="1"/>
</dbReference>
<evidence type="ECO:0000313" key="7">
    <source>
        <dbReference type="EMBL" id="EQC41080.1"/>
    </source>
</evidence>
<accession>T0R419</accession>
<keyword evidence="2 4" id="KW-0863">Zinc-finger</keyword>
<evidence type="ECO:0000256" key="4">
    <source>
        <dbReference type="PROSITE-ProRule" id="PRU00091"/>
    </source>
</evidence>
<dbReference type="VEuPathDB" id="FungiDB:SDRG_02133"/>
<dbReference type="InterPro" id="IPR017455">
    <property type="entry name" value="Znf_FYVE-rel"/>
</dbReference>